<evidence type="ECO:0000256" key="5">
    <source>
        <dbReference type="ARBA" id="ARBA00022989"/>
    </source>
</evidence>
<dbReference type="PANTHER" id="PTHR42920:SF5">
    <property type="entry name" value="EAMA DOMAIN-CONTAINING PROTEIN"/>
    <property type="match status" value="1"/>
</dbReference>
<evidence type="ECO:0000256" key="6">
    <source>
        <dbReference type="ARBA" id="ARBA00023136"/>
    </source>
</evidence>
<dbReference type="RefSeq" id="WP_148471916.1">
    <property type="nucleotide sequence ID" value="NZ_JAOQJD010000002.1"/>
</dbReference>
<feature type="transmembrane region" description="Helical" evidence="7">
    <location>
        <begin position="7"/>
        <end position="26"/>
    </location>
</feature>
<accession>A0ABV1J514</accession>
<feature type="transmembrane region" description="Helical" evidence="7">
    <location>
        <begin position="267"/>
        <end position="287"/>
    </location>
</feature>
<dbReference type="InterPro" id="IPR000620">
    <property type="entry name" value="EamA_dom"/>
</dbReference>
<feature type="transmembrane region" description="Helical" evidence="7">
    <location>
        <begin position="98"/>
        <end position="117"/>
    </location>
</feature>
<keyword evidence="5 7" id="KW-1133">Transmembrane helix</keyword>
<feature type="transmembrane region" description="Helical" evidence="7">
    <location>
        <begin position="184"/>
        <end position="205"/>
    </location>
</feature>
<keyword evidence="4 7" id="KW-0812">Transmembrane</keyword>
<evidence type="ECO:0000256" key="2">
    <source>
        <dbReference type="ARBA" id="ARBA00007362"/>
    </source>
</evidence>
<dbReference type="InterPro" id="IPR037185">
    <property type="entry name" value="EmrE-like"/>
</dbReference>
<sequence>MKRNQAIFLLVLTTIIWGMGVVVQVTGMNHIHPFVLNMHRSLAAGLFLLVILLFVPKLRGVGKDLGATIKGGICCGICLSVAMALQQYGLQYTTAGKTGFITALYIVLVPMGGILLRHAISKKTWLAVAIAAVGLYFISIQKGAGFSMGLGDFLIFLCAIAFAVHILVIDYFAEDVDGVAMSCIQFFTAAILSFFFVLPTGASFFGEYAKALPAILYLGILSSGVGFTLQILGQRHTDPTTASLILSLESVFSLLGGFLFLNESLTGREALGCALLFAAILIAQLPVEKLLKIPAKK</sequence>
<dbReference type="Proteomes" id="UP001481872">
    <property type="component" value="Unassembled WGS sequence"/>
</dbReference>
<evidence type="ECO:0000259" key="8">
    <source>
        <dbReference type="Pfam" id="PF00892"/>
    </source>
</evidence>
<evidence type="ECO:0000256" key="1">
    <source>
        <dbReference type="ARBA" id="ARBA00004651"/>
    </source>
</evidence>
<comment type="similarity">
    <text evidence="2">Belongs to the EamA transporter family.</text>
</comment>
<feature type="transmembrane region" description="Helical" evidence="7">
    <location>
        <begin position="244"/>
        <end position="261"/>
    </location>
</feature>
<keyword evidence="6 7" id="KW-0472">Membrane</keyword>
<name>A0ABV1J514_9FIRM</name>
<dbReference type="PANTHER" id="PTHR42920">
    <property type="entry name" value="OS03G0707200 PROTEIN-RELATED"/>
    <property type="match status" value="1"/>
</dbReference>
<feature type="transmembrane region" description="Helical" evidence="7">
    <location>
        <begin position="67"/>
        <end position="86"/>
    </location>
</feature>
<evidence type="ECO:0000256" key="4">
    <source>
        <dbReference type="ARBA" id="ARBA00022692"/>
    </source>
</evidence>
<feature type="transmembrane region" description="Helical" evidence="7">
    <location>
        <begin position="153"/>
        <end position="172"/>
    </location>
</feature>
<feature type="transmembrane region" description="Helical" evidence="7">
    <location>
        <begin position="38"/>
        <end position="55"/>
    </location>
</feature>
<evidence type="ECO:0000256" key="7">
    <source>
        <dbReference type="SAM" id="Phobius"/>
    </source>
</evidence>
<dbReference type="Pfam" id="PF00892">
    <property type="entry name" value="EamA"/>
    <property type="match status" value="2"/>
</dbReference>
<dbReference type="SUPFAM" id="SSF103481">
    <property type="entry name" value="Multidrug resistance efflux transporter EmrE"/>
    <property type="match status" value="2"/>
</dbReference>
<comment type="subcellular location">
    <subcellularLocation>
        <location evidence="1">Cell membrane</location>
        <topology evidence="1">Multi-pass membrane protein</topology>
    </subcellularLocation>
</comment>
<organism evidence="9 10">
    <name type="scientific">Aedoeadaptatus acetigenes</name>
    <dbReference type="NCBI Taxonomy" id="2981723"/>
    <lineage>
        <taxon>Bacteria</taxon>
        <taxon>Bacillati</taxon>
        <taxon>Bacillota</taxon>
        <taxon>Tissierellia</taxon>
        <taxon>Tissierellales</taxon>
        <taxon>Peptoniphilaceae</taxon>
        <taxon>Aedoeadaptatus</taxon>
    </lineage>
</organism>
<evidence type="ECO:0000313" key="10">
    <source>
        <dbReference type="Proteomes" id="UP001481872"/>
    </source>
</evidence>
<gene>
    <name evidence="9" type="ORF">AAA081_01865</name>
</gene>
<proteinExistence type="inferred from homology"/>
<feature type="transmembrane region" description="Helical" evidence="7">
    <location>
        <begin position="211"/>
        <end position="232"/>
    </location>
</feature>
<reference evidence="9 10" key="1">
    <citation type="submission" date="2024-04" db="EMBL/GenBank/DDBJ databases">
        <title>Human intestinal bacterial collection.</title>
        <authorList>
            <person name="Pauvert C."/>
            <person name="Hitch T.C.A."/>
            <person name="Clavel T."/>
        </authorList>
    </citation>
    <scope>NUCLEOTIDE SEQUENCE [LARGE SCALE GENOMIC DNA]</scope>
    <source>
        <strain evidence="9 10">CLA-SR-H026</strain>
    </source>
</reference>
<dbReference type="InterPro" id="IPR051258">
    <property type="entry name" value="Diverse_Substrate_Transporter"/>
</dbReference>
<comment type="caution">
    <text evidence="9">The sequence shown here is derived from an EMBL/GenBank/DDBJ whole genome shotgun (WGS) entry which is preliminary data.</text>
</comment>
<keyword evidence="10" id="KW-1185">Reference proteome</keyword>
<feature type="transmembrane region" description="Helical" evidence="7">
    <location>
        <begin position="124"/>
        <end position="141"/>
    </location>
</feature>
<protein>
    <submittedName>
        <fullName evidence="9">DMT family transporter</fullName>
    </submittedName>
</protein>
<keyword evidence="3" id="KW-1003">Cell membrane</keyword>
<dbReference type="EMBL" id="JBBNPS010000003">
    <property type="protein sequence ID" value="MEQ3353050.1"/>
    <property type="molecule type" value="Genomic_DNA"/>
</dbReference>
<evidence type="ECO:0000256" key="3">
    <source>
        <dbReference type="ARBA" id="ARBA00022475"/>
    </source>
</evidence>
<evidence type="ECO:0000313" key="9">
    <source>
        <dbReference type="EMBL" id="MEQ3353050.1"/>
    </source>
</evidence>
<feature type="domain" description="EamA" evidence="8">
    <location>
        <begin position="150"/>
        <end position="282"/>
    </location>
</feature>
<feature type="domain" description="EamA" evidence="8">
    <location>
        <begin position="6"/>
        <end position="139"/>
    </location>
</feature>